<feature type="domain" description="Rad21/Rec8-like protein C-terminal eukaryotic" evidence="4">
    <location>
        <begin position="699"/>
        <end position="733"/>
    </location>
</feature>
<evidence type="ECO:0000256" key="1">
    <source>
        <dbReference type="ARBA" id="ARBA00004123"/>
    </source>
</evidence>
<gene>
    <name evidence="6" type="ORF">SERLADRAFT_441616</name>
</gene>
<dbReference type="Pfam" id="PF04824">
    <property type="entry name" value="Rad21_Rec8"/>
    <property type="match status" value="1"/>
</dbReference>
<dbReference type="Pfam" id="PF04825">
    <property type="entry name" value="Rad21_Rec8_N"/>
    <property type="match status" value="1"/>
</dbReference>
<dbReference type="InterPro" id="IPR039781">
    <property type="entry name" value="Rad21/Rec8-like"/>
</dbReference>
<dbReference type="InterPro" id="IPR006910">
    <property type="entry name" value="Rad21_Rec8_N"/>
</dbReference>
<evidence type="ECO:0008006" key="7">
    <source>
        <dbReference type="Google" id="ProtNLM"/>
    </source>
</evidence>
<dbReference type="GO" id="GO:1990414">
    <property type="term" value="P:replication-born double-strand break repair via sister chromatid exchange"/>
    <property type="evidence" value="ECO:0007669"/>
    <property type="project" value="TreeGrafter"/>
</dbReference>
<dbReference type="PANTHER" id="PTHR12585">
    <property type="entry name" value="SCC1 / RAD21 FAMILY MEMBER"/>
    <property type="match status" value="1"/>
</dbReference>
<dbReference type="GO" id="GO:0007062">
    <property type="term" value="P:sister chromatid cohesion"/>
    <property type="evidence" value="ECO:0007669"/>
    <property type="project" value="InterPro"/>
</dbReference>
<feature type="region of interest" description="Disordered" evidence="3">
    <location>
        <begin position="157"/>
        <end position="176"/>
    </location>
</feature>
<reference evidence="6" key="1">
    <citation type="submission" date="2011-04" db="EMBL/GenBank/DDBJ databases">
        <title>Evolution of plant cell wall degrading machinery underlies the functional diversity of forest fungi.</title>
        <authorList>
            <consortium name="US DOE Joint Genome Institute (JGI-PGF)"/>
            <person name="Eastwood D.C."/>
            <person name="Floudas D."/>
            <person name="Binder M."/>
            <person name="Majcherczyk A."/>
            <person name="Schneider P."/>
            <person name="Aerts A."/>
            <person name="Asiegbu F.O."/>
            <person name="Baker S.E."/>
            <person name="Barry K."/>
            <person name="Bendiksby M."/>
            <person name="Blumentritt M."/>
            <person name="Coutinho P.M."/>
            <person name="Cullen D."/>
            <person name="Cullen D."/>
            <person name="Gathman A."/>
            <person name="Goodell B."/>
            <person name="Henrissat B."/>
            <person name="Ihrmark K."/>
            <person name="Kauserud H."/>
            <person name="Kohler A."/>
            <person name="LaButti K."/>
            <person name="Lapidus A."/>
            <person name="Lavin J.L."/>
            <person name="Lee Y.-H."/>
            <person name="Lindquist E."/>
            <person name="Lilly W."/>
            <person name="Lucas S."/>
            <person name="Morin E."/>
            <person name="Murat C."/>
            <person name="Oguiza J.A."/>
            <person name="Park J."/>
            <person name="Pisabarro A.G."/>
            <person name="Riley R."/>
            <person name="Rosling A."/>
            <person name="Salamov A."/>
            <person name="Schmidt O."/>
            <person name="Schmutz J."/>
            <person name="Skrede I."/>
            <person name="Stenlid J."/>
            <person name="Wiebenga A."/>
            <person name="Xie X."/>
            <person name="Kues U."/>
            <person name="Hibbett D.S."/>
            <person name="Hoffmeister D."/>
            <person name="Hogberg N."/>
            <person name="Martin F."/>
            <person name="Grigoriev I.V."/>
            <person name="Watkinson S.C."/>
        </authorList>
    </citation>
    <scope>NUCLEOTIDE SEQUENCE</scope>
    <source>
        <strain evidence="6">S7.9</strain>
    </source>
</reference>
<sequence length="743" mass="82167">MAICVLTGVPFTIRLAATLGSKSTFKKLPRHSVMTADITQLCNLIAQPAEPLALRLSSNLLVGAARVYKAKEDIFMSDVTICFNSLKRVVQDLCSSNSAEAQLQMAQPTVRTSAVTLAHDPKDFFAMDLDNMVVNWDVYLDVGWFINKDGTGANVNTKNGESAAGKSATGAGRRRAANTEVIRADTHTLVENHDYLLSSSADISCGQVALDISSSQFGGGFDFGDSFFGPNGGLDLDGEIDDELARQLGTGCNLVPGNNTNMGISYMDPPDLGFLLDDMGPPFTQELSLHAPFQNDPDDHMAILPCDLQSSIQPVMERSQLSPFRYCTPKHDSLHNAQPDDIPFVVHTVPKQAPNIKRRFCAHMDTRIELTDDELKAARLQYVEQQMLQRRALVQRKFSREHRRLIDDMLCGVPGNLHTKTLVEFWKNNFMAQTEARSPFCIGDPRLERQKSRIQSMTPINSPNRFTKQGVSHVPGDWEADVQMYEEDVNGMGAVESAMNARGMDFRLEDCSLIVELSKFQEATWPPQNIRSSEEPGQARRISHALPGDVNQQFSLSSASNELPWNNAAYSSSISGAVHKHGRQSNDKVNIEHQDVHIRLGSLGRERESSILSRTENAAYMDICSAVPRSSQLSTDEDFVFDVPGEHPLSELKLPDMNNITLEKDSVNFLLYAKTLPLSVSGSPPAILFDVAVPKATSTVRVAAAALYHCLVLNTKGLIRLRQDRAYGRIMFTIKCLFLGEWS</sequence>
<dbReference type="InterPro" id="IPR006909">
    <property type="entry name" value="Rad21/Rec8_C_eu"/>
</dbReference>
<dbReference type="GeneID" id="18815558"/>
<dbReference type="PANTHER" id="PTHR12585:SF69">
    <property type="entry name" value="FI11703P"/>
    <property type="match status" value="1"/>
</dbReference>
<dbReference type="OrthoDB" id="10071381at2759"/>
<dbReference type="Proteomes" id="UP000008064">
    <property type="component" value="Unassembled WGS sequence"/>
</dbReference>
<evidence type="ECO:0000259" key="4">
    <source>
        <dbReference type="Pfam" id="PF04824"/>
    </source>
</evidence>
<feature type="domain" description="Rad21/Rec8-like protein N-terminal" evidence="5">
    <location>
        <begin position="13"/>
        <end position="94"/>
    </location>
</feature>
<keyword evidence="2" id="KW-0539">Nucleus</keyword>
<evidence type="ECO:0000256" key="2">
    <source>
        <dbReference type="ARBA" id="ARBA00023242"/>
    </source>
</evidence>
<dbReference type="KEGG" id="sla:SERLADRAFT_441616"/>
<dbReference type="GO" id="GO:0003682">
    <property type="term" value="F:chromatin binding"/>
    <property type="evidence" value="ECO:0007669"/>
    <property type="project" value="TreeGrafter"/>
</dbReference>
<dbReference type="GO" id="GO:0005634">
    <property type="term" value="C:nucleus"/>
    <property type="evidence" value="ECO:0007669"/>
    <property type="project" value="UniProtKB-SubCell"/>
</dbReference>
<protein>
    <recommendedName>
        <fullName evidence="7">Rad21/Rec8-like protein N-terminal domain-containing protein</fullName>
    </recommendedName>
</protein>
<dbReference type="AlphaFoldDB" id="F8P732"/>
<evidence type="ECO:0000313" key="6">
    <source>
        <dbReference type="EMBL" id="EGO21248.1"/>
    </source>
</evidence>
<accession>F8P732</accession>
<dbReference type="HOGENOM" id="CLU_013328_0_0_1"/>
<dbReference type="EMBL" id="GL945439">
    <property type="protein sequence ID" value="EGO21248.1"/>
    <property type="molecule type" value="Genomic_DNA"/>
</dbReference>
<comment type="subcellular location">
    <subcellularLocation>
        <location evidence="1">Nucleus</location>
    </subcellularLocation>
</comment>
<evidence type="ECO:0000256" key="3">
    <source>
        <dbReference type="SAM" id="MobiDB-lite"/>
    </source>
</evidence>
<organism>
    <name type="scientific">Serpula lacrymans var. lacrymans (strain S7.9)</name>
    <name type="common">Dry rot fungus</name>
    <dbReference type="NCBI Taxonomy" id="578457"/>
    <lineage>
        <taxon>Eukaryota</taxon>
        <taxon>Fungi</taxon>
        <taxon>Dikarya</taxon>
        <taxon>Basidiomycota</taxon>
        <taxon>Agaricomycotina</taxon>
        <taxon>Agaricomycetes</taxon>
        <taxon>Agaricomycetidae</taxon>
        <taxon>Boletales</taxon>
        <taxon>Coniophorineae</taxon>
        <taxon>Serpulaceae</taxon>
        <taxon>Serpula</taxon>
    </lineage>
</organism>
<dbReference type="RefSeq" id="XP_007322205.1">
    <property type="nucleotide sequence ID" value="XM_007322143.1"/>
</dbReference>
<dbReference type="GO" id="GO:0008278">
    <property type="term" value="C:cohesin complex"/>
    <property type="evidence" value="ECO:0007669"/>
    <property type="project" value="InterPro"/>
</dbReference>
<name>F8P732_SERL9</name>
<evidence type="ECO:0000259" key="5">
    <source>
        <dbReference type="Pfam" id="PF04825"/>
    </source>
</evidence>
<proteinExistence type="predicted"/>